<dbReference type="PRINTS" id="PR00379">
    <property type="entry name" value="INTEIN"/>
</dbReference>
<dbReference type="SUPFAM" id="SSF55608">
    <property type="entry name" value="Homing endonucleases"/>
    <property type="match status" value="2"/>
</dbReference>
<dbReference type="GO" id="GO:0016539">
    <property type="term" value="P:intein-mediated protein splicing"/>
    <property type="evidence" value="ECO:0007669"/>
    <property type="project" value="InterPro"/>
</dbReference>
<evidence type="ECO:0000313" key="2">
    <source>
        <dbReference type="EMBL" id="OGG74010.1"/>
    </source>
</evidence>
<dbReference type="AlphaFoldDB" id="A0A1F6EK41"/>
<organism evidence="2 3">
    <name type="scientific">Candidatus Kaiserbacteria bacterium RIFCSPLOWO2_01_FULL_54_20</name>
    <dbReference type="NCBI Taxonomy" id="1798513"/>
    <lineage>
        <taxon>Bacteria</taxon>
        <taxon>Candidatus Kaiseribacteriota</taxon>
    </lineage>
</organism>
<dbReference type="Proteomes" id="UP000178427">
    <property type="component" value="Unassembled WGS sequence"/>
</dbReference>
<feature type="domain" description="DOD-type homing endonuclease" evidence="1">
    <location>
        <begin position="4"/>
        <end position="153"/>
    </location>
</feature>
<reference evidence="2 3" key="1">
    <citation type="journal article" date="2016" name="Nat. Commun.">
        <title>Thousands of microbial genomes shed light on interconnected biogeochemical processes in an aquifer system.</title>
        <authorList>
            <person name="Anantharaman K."/>
            <person name="Brown C.T."/>
            <person name="Hug L.A."/>
            <person name="Sharon I."/>
            <person name="Castelle C.J."/>
            <person name="Probst A.J."/>
            <person name="Thomas B.C."/>
            <person name="Singh A."/>
            <person name="Wilkins M.J."/>
            <person name="Karaoz U."/>
            <person name="Brodie E.L."/>
            <person name="Williams K.H."/>
            <person name="Hubbard S.S."/>
            <person name="Banfield J.F."/>
        </authorList>
    </citation>
    <scope>NUCLEOTIDE SEQUENCE [LARGE SCALE GENOMIC DNA]</scope>
</reference>
<dbReference type="PROSITE" id="PS50819">
    <property type="entry name" value="INTEIN_ENDONUCLEASE"/>
    <property type="match status" value="1"/>
</dbReference>
<proteinExistence type="predicted"/>
<comment type="caution">
    <text evidence="2">The sequence shown here is derived from an EMBL/GenBank/DDBJ whole genome shotgun (WGS) entry which is preliminary data.</text>
</comment>
<gene>
    <name evidence="2" type="ORF">A3A40_01350</name>
</gene>
<sequence length="223" mass="26352">MAYVLGFLYADGHLEDSAYIRGKYIHVINTDRDRIEIIRDLLGSEHAILERDKGGNYKRAYLLRIGSHTLYNRLFEIGMTPRKSLTMRFPAVPQKYLNSFVRGYFDGDGCVFLEKYYGTDHSHATKRMRTIFTSGSRRFLWTLNDQLIKHAGIRKFYLHAHSKKGAYQLRYSTESSVKLFTFMYGLSASRGLYLRRKYDIFMQYFKERPAWVDVHVCRILKRL</sequence>
<dbReference type="STRING" id="1798513.A3A40_01350"/>
<dbReference type="InterPro" id="IPR004042">
    <property type="entry name" value="Intein_endonuc_central"/>
</dbReference>
<dbReference type="Gene3D" id="3.10.28.10">
    <property type="entry name" value="Homing endonucleases"/>
    <property type="match status" value="1"/>
</dbReference>
<dbReference type="EMBL" id="MFMA01000014">
    <property type="protein sequence ID" value="OGG74010.1"/>
    <property type="molecule type" value="Genomic_DNA"/>
</dbReference>
<name>A0A1F6EK41_9BACT</name>
<protein>
    <recommendedName>
        <fullName evidence="1">DOD-type homing endonuclease domain-containing protein</fullName>
    </recommendedName>
</protein>
<accession>A0A1F6EK41</accession>
<evidence type="ECO:0000259" key="1">
    <source>
        <dbReference type="PROSITE" id="PS50819"/>
    </source>
</evidence>
<evidence type="ECO:0000313" key="3">
    <source>
        <dbReference type="Proteomes" id="UP000178427"/>
    </source>
</evidence>
<dbReference type="InterPro" id="IPR006142">
    <property type="entry name" value="INTEIN"/>
</dbReference>
<dbReference type="InterPro" id="IPR027434">
    <property type="entry name" value="Homing_endonucl"/>
</dbReference>
<dbReference type="GO" id="GO:0004519">
    <property type="term" value="F:endonuclease activity"/>
    <property type="evidence" value="ECO:0007669"/>
    <property type="project" value="InterPro"/>
</dbReference>